<evidence type="ECO:0000256" key="4">
    <source>
        <dbReference type="HAMAP-Rule" id="MF_01363"/>
    </source>
</evidence>
<dbReference type="GO" id="GO:0005737">
    <property type="term" value="C:cytoplasm"/>
    <property type="evidence" value="ECO:0007669"/>
    <property type="project" value="UniProtKB-ARBA"/>
</dbReference>
<dbReference type="NCBIfam" id="TIGR00061">
    <property type="entry name" value="L21"/>
    <property type="match status" value="1"/>
</dbReference>
<dbReference type="PANTHER" id="PTHR21349:SF0">
    <property type="entry name" value="LARGE RIBOSOMAL SUBUNIT PROTEIN BL21M"/>
    <property type="match status" value="1"/>
</dbReference>
<keyword evidence="4 5" id="KW-0694">RNA-binding</keyword>
<dbReference type="GO" id="GO:0003735">
    <property type="term" value="F:structural constituent of ribosome"/>
    <property type="evidence" value="ECO:0007669"/>
    <property type="project" value="InterPro"/>
</dbReference>
<organism evidence="7 8">
    <name type="scientific">Rhodomicrobium udaipurense</name>
    <dbReference type="NCBI Taxonomy" id="1202716"/>
    <lineage>
        <taxon>Bacteria</taxon>
        <taxon>Pseudomonadati</taxon>
        <taxon>Pseudomonadota</taxon>
        <taxon>Alphaproteobacteria</taxon>
        <taxon>Hyphomicrobiales</taxon>
        <taxon>Hyphomicrobiaceae</taxon>
        <taxon>Rhodomicrobium</taxon>
    </lineage>
</organism>
<comment type="function">
    <text evidence="4 5">This protein binds to 23S rRNA in the presence of protein L20.</text>
</comment>
<dbReference type="EMBL" id="JAEMUK010000018">
    <property type="protein sequence ID" value="MBJ7543837.1"/>
    <property type="molecule type" value="Genomic_DNA"/>
</dbReference>
<keyword evidence="3 4" id="KW-0687">Ribonucleoprotein</keyword>
<dbReference type="InterPro" id="IPR001787">
    <property type="entry name" value="Ribosomal_bL21"/>
</dbReference>
<dbReference type="Proteomes" id="UP000623250">
    <property type="component" value="Unassembled WGS sequence"/>
</dbReference>
<dbReference type="HAMAP" id="MF_01363">
    <property type="entry name" value="Ribosomal_bL21"/>
    <property type="match status" value="1"/>
</dbReference>
<dbReference type="Pfam" id="PF00829">
    <property type="entry name" value="Ribosomal_L21p"/>
    <property type="match status" value="1"/>
</dbReference>
<evidence type="ECO:0000313" key="8">
    <source>
        <dbReference type="Proteomes" id="UP000623250"/>
    </source>
</evidence>
<name>A0A8I1KJJ1_9HYPH</name>
<evidence type="ECO:0000256" key="6">
    <source>
        <dbReference type="SAM" id="MobiDB-lite"/>
    </source>
</evidence>
<feature type="region of interest" description="Disordered" evidence="6">
    <location>
        <begin position="119"/>
        <end position="160"/>
    </location>
</feature>
<dbReference type="GO" id="GO:1990904">
    <property type="term" value="C:ribonucleoprotein complex"/>
    <property type="evidence" value="ECO:0007669"/>
    <property type="project" value="UniProtKB-KW"/>
</dbReference>
<dbReference type="PANTHER" id="PTHR21349">
    <property type="entry name" value="50S RIBOSOMAL PROTEIN L21"/>
    <property type="match status" value="1"/>
</dbReference>
<dbReference type="GO" id="GO:0006412">
    <property type="term" value="P:translation"/>
    <property type="evidence" value="ECO:0007669"/>
    <property type="project" value="UniProtKB-UniRule"/>
</dbReference>
<reference evidence="7 8" key="1">
    <citation type="submission" date="2020-12" db="EMBL/GenBank/DDBJ databases">
        <title>Revised draft genomes of Rhodomicrobium vannielii ATCC 17100 and Rhodomicrobium udaipurense JA643.</title>
        <authorList>
            <person name="Conners E.M."/>
            <person name="Davenport E.J."/>
            <person name="Bose A."/>
        </authorList>
    </citation>
    <scope>NUCLEOTIDE SEQUENCE [LARGE SCALE GENOMIC DNA]</scope>
    <source>
        <strain evidence="7 8">JA643</strain>
    </source>
</reference>
<protein>
    <recommendedName>
        <fullName evidence="4">Large ribosomal subunit protein bL21</fullName>
    </recommendedName>
</protein>
<gene>
    <name evidence="4 7" type="primary">rplU</name>
    <name evidence="7" type="ORF">JDN41_09715</name>
</gene>
<evidence type="ECO:0000256" key="1">
    <source>
        <dbReference type="ARBA" id="ARBA00008563"/>
    </source>
</evidence>
<dbReference type="AlphaFoldDB" id="A0A8I1KJJ1"/>
<proteinExistence type="inferred from homology"/>
<evidence type="ECO:0000256" key="2">
    <source>
        <dbReference type="ARBA" id="ARBA00022980"/>
    </source>
</evidence>
<comment type="similarity">
    <text evidence="1 4 5">Belongs to the bacterial ribosomal protein bL21 family.</text>
</comment>
<dbReference type="GO" id="GO:0005840">
    <property type="term" value="C:ribosome"/>
    <property type="evidence" value="ECO:0007669"/>
    <property type="project" value="UniProtKB-KW"/>
</dbReference>
<comment type="subunit">
    <text evidence="4">Part of the 50S ribosomal subunit. Contacts protein L20.</text>
</comment>
<keyword evidence="2 4" id="KW-0689">Ribosomal protein</keyword>
<dbReference type="InterPro" id="IPR028909">
    <property type="entry name" value="bL21-like"/>
</dbReference>
<accession>A0A8I1KJJ1</accession>
<evidence type="ECO:0000256" key="5">
    <source>
        <dbReference type="RuleBase" id="RU000562"/>
    </source>
</evidence>
<evidence type="ECO:0000313" key="7">
    <source>
        <dbReference type="EMBL" id="MBJ7543837.1"/>
    </source>
</evidence>
<feature type="compositionally biased region" description="Basic and acidic residues" evidence="6">
    <location>
        <begin position="146"/>
        <end position="160"/>
    </location>
</feature>
<dbReference type="InterPro" id="IPR036164">
    <property type="entry name" value="bL21-like_sf"/>
</dbReference>
<sequence>MVYAVIRTGGKQYKVAPQDVLQIEKIEGAAGDSVNFAEVLALGGGEGEPKFGVPLVSGAAVSAEIVEQGKGPKVIIFKKRRRQNSRRRNGHRQFLTTVRIVDILTDGKAAPVKAVVEAPKAEAAPAEQAPKKAAKAKAAPAEGGEEAPKKPRAKKADKAE</sequence>
<dbReference type="GO" id="GO:0019843">
    <property type="term" value="F:rRNA binding"/>
    <property type="evidence" value="ECO:0007669"/>
    <property type="project" value="UniProtKB-UniRule"/>
</dbReference>
<feature type="compositionally biased region" description="Low complexity" evidence="6">
    <location>
        <begin position="119"/>
        <end position="128"/>
    </location>
</feature>
<dbReference type="RefSeq" id="WP_037237506.1">
    <property type="nucleotide sequence ID" value="NZ_JAEMUK010000018.1"/>
</dbReference>
<keyword evidence="4 5" id="KW-0699">rRNA-binding</keyword>
<comment type="caution">
    <text evidence="7">The sequence shown here is derived from an EMBL/GenBank/DDBJ whole genome shotgun (WGS) entry which is preliminary data.</text>
</comment>
<dbReference type="SUPFAM" id="SSF141091">
    <property type="entry name" value="L21p-like"/>
    <property type="match status" value="1"/>
</dbReference>
<evidence type="ECO:0000256" key="3">
    <source>
        <dbReference type="ARBA" id="ARBA00023274"/>
    </source>
</evidence>
<keyword evidence="8" id="KW-1185">Reference proteome</keyword>